<evidence type="ECO:0000256" key="3">
    <source>
        <dbReference type="ARBA" id="ARBA00009014"/>
    </source>
</evidence>
<dbReference type="PANTHER" id="PTHR39321:SF3">
    <property type="entry name" value="PHOSPHOPANTETHEINE ADENYLYLTRANSFERASE"/>
    <property type="match status" value="1"/>
</dbReference>
<sequence length="213" mass="24059">MELIGINGGTFDPVHYGHLRPALEVMQSLGLQQVRFIPCYRPVHKNAPNVSAQQRSEMIRLAIKNQPKFVLDTIEMDKGGPSYMVDTLSILKQQFPDTGLVLMMGTDAFAKFDSWHHWSKILELANILVMHRPGEPVPQTGKSGEIYKQHCVSEYTQTQGQIRDMDVTQLDISSTLVRKYLQAGLSAEYLLPPCVMEYINKHGLYQPIESTNA</sequence>
<feature type="domain" description="Cytidyltransferase-like" evidence="12">
    <location>
        <begin position="8"/>
        <end position="179"/>
    </location>
</feature>
<keyword evidence="8 11" id="KW-0067">ATP-binding</keyword>
<keyword evidence="7 11" id="KW-0547">Nucleotide-binding</keyword>
<comment type="catalytic activity">
    <reaction evidence="10 11">
        <text>nicotinate beta-D-ribonucleotide + ATP + H(+) = deamido-NAD(+) + diphosphate</text>
        <dbReference type="Rhea" id="RHEA:22860"/>
        <dbReference type="ChEBI" id="CHEBI:15378"/>
        <dbReference type="ChEBI" id="CHEBI:30616"/>
        <dbReference type="ChEBI" id="CHEBI:33019"/>
        <dbReference type="ChEBI" id="CHEBI:57502"/>
        <dbReference type="ChEBI" id="CHEBI:58437"/>
        <dbReference type="EC" id="2.7.7.18"/>
    </reaction>
</comment>
<dbReference type="RefSeq" id="WP_237261499.1">
    <property type="nucleotide sequence ID" value="NZ_AP024202.1"/>
</dbReference>
<dbReference type="GO" id="GO:0016779">
    <property type="term" value="F:nucleotidyltransferase activity"/>
    <property type="evidence" value="ECO:0007669"/>
    <property type="project" value="UniProtKB-KW"/>
</dbReference>
<keyword evidence="4 11" id="KW-0662">Pyridine nucleotide biosynthesis</keyword>
<gene>
    <name evidence="11 13" type="primary">nadD</name>
    <name evidence="13" type="ORF">THMIRHAM_18030</name>
</gene>
<organism evidence="13 14">
    <name type="scientific">Thiomicrorhabdus immobilis</name>
    <dbReference type="NCBI Taxonomy" id="2791037"/>
    <lineage>
        <taxon>Bacteria</taxon>
        <taxon>Pseudomonadati</taxon>
        <taxon>Pseudomonadota</taxon>
        <taxon>Gammaproteobacteria</taxon>
        <taxon>Thiotrichales</taxon>
        <taxon>Piscirickettsiaceae</taxon>
        <taxon>Thiomicrorhabdus</taxon>
    </lineage>
</organism>
<evidence type="ECO:0000256" key="4">
    <source>
        <dbReference type="ARBA" id="ARBA00022642"/>
    </source>
</evidence>
<evidence type="ECO:0000256" key="9">
    <source>
        <dbReference type="ARBA" id="ARBA00023027"/>
    </source>
</evidence>
<comment type="similarity">
    <text evidence="3 11">Belongs to the NadD family.</text>
</comment>
<evidence type="ECO:0000256" key="5">
    <source>
        <dbReference type="ARBA" id="ARBA00022679"/>
    </source>
</evidence>
<dbReference type="EC" id="2.7.7.18" evidence="11"/>
<dbReference type="CDD" id="cd02165">
    <property type="entry name" value="NMNAT"/>
    <property type="match status" value="1"/>
</dbReference>
<evidence type="ECO:0000256" key="6">
    <source>
        <dbReference type="ARBA" id="ARBA00022695"/>
    </source>
</evidence>
<keyword evidence="9 11" id="KW-0520">NAD</keyword>
<accession>A0ABN6CY78</accession>
<dbReference type="Proteomes" id="UP001054820">
    <property type="component" value="Chromosome"/>
</dbReference>
<dbReference type="Pfam" id="PF01467">
    <property type="entry name" value="CTP_transf_like"/>
    <property type="match status" value="1"/>
</dbReference>
<dbReference type="NCBIfam" id="TIGR00125">
    <property type="entry name" value="cyt_tran_rel"/>
    <property type="match status" value="1"/>
</dbReference>
<evidence type="ECO:0000256" key="11">
    <source>
        <dbReference type="HAMAP-Rule" id="MF_00244"/>
    </source>
</evidence>
<dbReference type="InterPro" id="IPR004821">
    <property type="entry name" value="Cyt_trans-like"/>
</dbReference>
<evidence type="ECO:0000256" key="8">
    <source>
        <dbReference type="ARBA" id="ARBA00022840"/>
    </source>
</evidence>
<evidence type="ECO:0000313" key="13">
    <source>
        <dbReference type="EMBL" id="BCN94018.1"/>
    </source>
</evidence>
<dbReference type="HAMAP" id="MF_00244">
    <property type="entry name" value="NaMN_adenylyltr"/>
    <property type="match status" value="1"/>
</dbReference>
<dbReference type="NCBIfam" id="NF000840">
    <property type="entry name" value="PRK00071.1-3"/>
    <property type="match status" value="1"/>
</dbReference>
<dbReference type="InterPro" id="IPR005248">
    <property type="entry name" value="NadD/NMNAT"/>
</dbReference>
<evidence type="ECO:0000256" key="2">
    <source>
        <dbReference type="ARBA" id="ARBA00005019"/>
    </source>
</evidence>
<dbReference type="EMBL" id="AP024202">
    <property type="protein sequence ID" value="BCN94018.1"/>
    <property type="molecule type" value="Genomic_DNA"/>
</dbReference>
<reference evidence="13" key="1">
    <citation type="journal article" date="2022" name="Arch. Microbiol.">
        <title>Thiomicrorhabdus immobilis sp. nov., a mesophilic sulfur-oxidizing bacterium isolated from sediment of a brackish lake in northern Japan.</title>
        <authorList>
            <person name="Kojima H."/>
            <person name="Mochizuki J."/>
            <person name="Kanda M."/>
            <person name="Watanabe T."/>
            <person name="Fukui M."/>
        </authorList>
    </citation>
    <scope>NUCLEOTIDE SEQUENCE</scope>
    <source>
        <strain evidence="13">Am19</strain>
    </source>
</reference>
<dbReference type="PANTHER" id="PTHR39321">
    <property type="entry name" value="NICOTINATE-NUCLEOTIDE ADENYLYLTRANSFERASE-RELATED"/>
    <property type="match status" value="1"/>
</dbReference>
<keyword evidence="6 11" id="KW-0548">Nucleotidyltransferase</keyword>
<protein>
    <recommendedName>
        <fullName evidence="11">Probable nicotinate-nucleotide adenylyltransferase</fullName>
        <ecNumber evidence="11">2.7.7.18</ecNumber>
    </recommendedName>
    <alternativeName>
        <fullName evidence="11">Deamido-NAD(+) diphosphorylase</fullName>
    </alternativeName>
    <alternativeName>
        <fullName evidence="11">Deamido-NAD(+) pyrophosphorylase</fullName>
    </alternativeName>
    <alternativeName>
        <fullName evidence="11">Nicotinate mononucleotide adenylyltransferase</fullName>
        <shortName evidence="11">NaMN adenylyltransferase</shortName>
    </alternativeName>
</protein>
<name>A0ABN6CY78_9GAMM</name>
<keyword evidence="5 11" id="KW-0808">Transferase</keyword>
<evidence type="ECO:0000256" key="10">
    <source>
        <dbReference type="ARBA" id="ARBA00048721"/>
    </source>
</evidence>
<evidence type="ECO:0000313" key="14">
    <source>
        <dbReference type="Proteomes" id="UP001054820"/>
    </source>
</evidence>
<dbReference type="Gene3D" id="3.40.50.620">
    <property type="entry name" value="HUPs"/>
    <property type="match status" value="1"/>
</dbReference>
<evidence type="ECO:0000256" key="7">
    <source>
        <dbReference type="ARBA" id="ARBA00022741"/>
    </source>
</evidence>
<comment type="pathway">
    <text evidence="2 11">Cofactor biosynthesis; NAD(+) biosynthesis; deamido-NAD(+) from nicotinate D-ribonucleotide: step 1/1.</text>
</comment>
<dbReference type="NCBIfam" id="NF000839">
    <property type="entry name" value="PRK00071.1-1"/>
    <property type="match status" value="1"/>
</dbReference>
<dbReference type="SUPFAM" id="SSF52374">
    <property type="entry name" value="Nucleotidylyl transferase"/>
    <property type="match status" value="1"/>
</dbReference>
<comment type="function">
    <text evidence="1 11">Catalyzes the reversible adenylation of nicotinate mononucleotide (NaMN) to nicotinic acid adenine dinucleotide (NaAD).</text>
</comment>
<dbReference type="NCBIfam" id="TIGR00482">
    <property type="entry name" value="nicotinate (nicotinamide) nucleotide adenylyltransferase"/>
    <property type="match status" value="1"/>
</dbReference>
<proteinExistence type="inferred from homology"/>
<keyword evidence="14" id="KW-1185">Reference proteome</keyword>
<evidence type="ECO:0000259" key="12">
    <source>
        <dbReference type="Pfam" id="PF01467"/>
    </source>
</evidence>
<dbReference type="InterPro" id="IPR014729">
    <property type="entry name" value="Rossmann-like_a/b/a_fold"/>
</dbReference>
<evidence type="ECO:0000256" key="1">
    <source>
        <dbReference type="ARBA" id="ARBA00002324"/>
    </source>
</evidence>